<evidence type="ECO:0000256" key="1">
    <source>
        <dbReference type="SAM" id="MobiDB-lite"/>
    </source>
</evidence>
<dbReference type="RefSeq" id="WP_094325101.1">
    <property type="nucleotide sequence ID" value="NZ_CP022347.1"/>
</dbReference>
<keyword evidence="2" id="KW-0966">Cell projection</keyword>
<evidence type="ECO:0000313" key="2">
    <source>
        <dbReference type="EMBL" id="ASQ30335.1"/>
    </source>
</evidence>
<organism evidence="2 3">
    <name type="scientific">Campylobacter avium LMG 24591</name>
    <dbReference type="NCBI Taxonomy" id="522484"/>
    <lineage>
        <taxon>Bacteria</taxon>
        <taxon>Pseudomonadati</taxon>
        <taxon>Campylobacterota</taxon>
        <taxon>Epsilonproteobacteria</taxon>
        <taxon>Campylobacterales</taxon>
        <taxon>Campylobacteraceae</taxon>
        <taxon>Campylobacter</taxon>
    </lineage>
</organism>
<dbReference type="InterPro" id="IPR005186">
    <property type="entry name" value="FlaG"/>
</dbReference>
<dbReference type="PANTHER" id="PTHR37166">
    <property type="entry name" value="PROTEIN FLAG"/>
    <property type="match status" value="1"/>
</dbReference>
<sequence length="118" mass="12889">MDIGKISNADTNVSASIAKLGSLQRPSHAAVLSNDNPKDSKQGDENIGLNDLTKSLNEQMSSLNANVKFEFNDEIGELYISVVEKDTGALIRQIPTEEAMKLKEHLKNIVGMLFDKEG</sequence>
<keyword evidence="2" id="KW-0282">Flagellum</keyword>
<keyword evidence="3" id="KW-1185">Reference proteome</keyword>
<name>A0A222MWR3_9BACT</name>
<reference evidence="2 3" key="1">
    <citation type="submission" date="2017-07" db="EMBL/GenBank/DDBJ databases">
        <title>Analysis of two Campylobacter avium genomes and identification of a novel hippuricase gene.</title>
        <authorList>
            <person name="Miller W.G."/>
            <person name="Chapman M.H."/>
            <person name="Yee E."/>
            <person name="Revez J."/>
            <person name="Bono J.L."/>
            <person name="Rossi M."/>
        </authorList>
    </citation>
    <scope>NUCLEOTIDE SEQUENCE [LARGE SCALE GENOMIC DNA]</scope>
    <source>
        <strain evidence="2 3">LMG 24591</strain>
    </source>
</reference>
<protein>
    <submittedName>
        <fullName evidence="2">Flagellar protein FlaG</fullName>
    </submittedName>
</protein>
<dbReference type="SUPFAM" id="SSF160214">
    <property type="entry name" value="FlaG-like"/>
    <property type="match status" value="1"/>
</dbReference>
<dbReference type="Pfam" id="PF03646">
    <property type="entry name" value="FlaG"/>
    <property type="match status" value="1"/>
</dbReference>
<evidence type="ECO:0000313" key="3">
    <source>
        <dbReference type="Proteomes" id="UP000201169"/>
    </source>
</evidence>
<proteinExistence type="predicted"/>
<dbReference type="AlphaFoldDB" id="A0A222MWR3"/>
<dbReference type="EMBL" id="CP022347">
    <property type="protein sequence ID" value="ASQ30335.1"/>
    <property type="molecule type" value="Genomic_DNA"/>
</dbReference>
<dbReference type="Gene3D" id="3.30.160.170">
    <property type="entry name" value="FlaG-like"/>
    <property type="match status" value="1"/>
</dbReference>
<dbReference type="OrthoDB" id="5373092at2"/>
<dbReference type="KEGG" id="cavi:CAV_0668"/>
<accession>A0A222MWR3</accession>
<keyword evidence="2" id="KW-0969">Cilium</keyword>
<dbReference type="Proteomes" id="UP000201169">
    <property type="component" value="Chromosome"/>
</dbReference>
<feature type="region of interest" description="Disordered" evidence="1">
    <location>
        <begin position="23"/>
        <end position="49"/>
    </location>
</feature>
<gene>
    <name evidence="2" type="primary">flaG</name>
    <name evidence="2" type="ORF">CAV_0668</name>
</gene>
<dbReference type="InterPro" id="IPR035924">
    <property type="entry name" value="FlaG-like_sf"/>
</dbReference>
<dbReference type="PANTHER" id="PTHR37166:SF1">
    <property type="entry name" value="PROTEIN FLAG"/>
    <property type="match status" value="1"/>
</dbReference>